<dbReference type="PANTHER" id="PTHR16206:SF9">
    <property type="entry name" value="DEP DOMAIN-CONTAINING PROTEIN 7"/>
    <property type="match status" value="1"/>
</dbReference>
<organism evidence="4 5">
    <name type="scientific">Regulus satrapa</name>
    <name type="common">Golden-crowned kinglet</name>
    <dbReference type="NCBI Taxonomy" id="13245"/>
    <lineage>
        <taxon>Eukaryota</taxon>
        <taxon>Metazoa</taxon>
        <taxon>Chordata</taxon>
        <taxon>Craniata</taxon>
        <taxon>Vertebrata</taxon>
        <taxon>Euteleostomi</taxon>
        <taxon>Archelosauria</taxon>
        <taxon>Archosauria</taxon>
        <taxon>Dinosauria</taxon>
        <taxon>Saurischia</taxon>
        <taxon>Theropoda</taxon>
        <taxon>Coelurosauria</taxon>
        <taxon>Aves</taxon>
        <taxon>Neognathae</taxon>
        <taxon>Neoaves</taxon>
        <taxon>Telluraves</taxon>
        <taxon>Australaves</taxon>
        <taxon>Passeriformes</taxon>
        <taxon>Regulidae</taxon>
        <taxon>Regulus</taxon>
    </lineage>
</organism>
<dbReference type="AlphaFoldDB" id="A0A7K4XPP6"/>
<feature type="non-terminal residue" evidence="4">
    <location>
        <position position="495"/>
    </location>
</feature>
<comment type="caution">
    <text evidence="4">The sequence shown here is derived from an EMBL/GenBank/DDBJ whole genome shotgun (WGS) entry which is preliminary data.</text>
</comment>
<evidence type="ECO:0000259" key="3">
    <source>
        <dbReference type="PROSITE" id="PS50186"/>
    </source>
</evidence>
<dbReference type="InterPro" id="IPR036390">
    <property type="entry name" value="WH_DNA-bd_sf"/>
</dbReference>
<dbReference type="InterPro" id="IPR000591">
    <property type="entry name" value="DEP_dom"/>
</dbReference>
<dbReference type="GO" id="GO:0035556">
    <property type="term" value="P:intracellular signal transduction"/>
    <property type="evidence" value="ECO:0007669"/>
    <property type="project" value="InterPro"/>
</dbReference>
<dbReference type="InterPro" id="IPR036388">
    <property type="entry name" value="WH-like_DNA-bd_sf"/>
</dbReference>
<dbReference type="SMART" id="SM00049">
    <property type="entry name" value="DEP"/>
    <property type="match status" value="1"/>
</dbReference>
<proteinExistence type="inferred from homology"/>
<dbReference type="Pfam" id="PF00610">
    <property type="entry name" value="DEP"/>
    <property type="match status" value="1"/>
</dbReference>
<feature type="non-terminal residue" evidence="4">
    <location>
        <position position="1"/>
    </location>
</feature>
<sequence>GFSLAQKPFGATFVWSSIIGALHAQVEVKKRRQNLKSHHDCFIGSDAVDVVFAHLLQNKYFGEVDISRAKVVRVCQALMDCKVFEAVSTRMFGKEKRSVFEDSSSSLYRFTSASSSQQELEKDFQPCTPQRYEKSPLFHSTPFKPESLEDLWENLSLKPASSPQVNIAESLSRQVINEVWQEQTIARLLQLVDLPLLESLLEHQEIRAELPQPRKAAGCVTSNYLDREILKAFSDSQTDEWLSAAIDCLEYLPDHMVVDISRNLPDEPDKAGAWKLLLFENIGRYYSQKKEPLLSHASEIHLGIAELLVNGKMEQSLEAVQLYLKLLDSQVREEFRRLLYFMAVAAHQSEIKLQKESDNRMVVKRTFSKAIINNKNLSRGKTDLLILFLVDNQRDVLKIPGALHKMVSNKLLALQKGQDPSKITGYTFCQKLDEREYRSNTEKTTKDELLALLKAIDEDSNLSDKERKRLLDQFHSSNPSIFMQYFGERVTNMCV</sequence>
<name>A0A7K4XPP6_REGSA</name>
<reference evidence="4 5" key="1">
    <citation type="submission" date="2019-09" db="EMBL/GenBank/DDBJ databases">
        <title>Bird 10,000 Genomes (B10K) Project - Family phase.</title>
        <authorList>
            <person name="Zhang G."/>
        </authorList>
    </citation>
    <scope>NUCLEOTIDE SEQUENCE [LARGE SCALE GENOMIC DNA]</scope>
    <source>
        <strain evidence="4">B10K-DU-001-18</strain>
        <tissue evidence="4">Muscle</tissue>
    </source>
</reference>
<evidence type="ECO:0000313" key="4">
    <source>
        <dbReference type="EMBL" id="NWR48933.1"/>
    </source>
</evidence>
<accession>A0A7K4XPP6</accession>
<dbReference type="CDD" id="cd04405">
    <property type="entry name" value="RhoGAP_BRCC3-like"/>
    <property type="match status" value="1"/>
</dbReference>
<evidence type="ECO:0000313" key="5">
    <source>
        <dbReference type="Proteomes" id="UP000529728"/>
    </source>
</evidence>
<feature type="domain" description="DEP" evidence="3">
    <location>
        <begin position="22"/>
        <end position="112"/>
    </location>
</feature>
<keyword evidence="5" id="KW-1185">Reference proteome</keyword>
<comment type="similarity">
    <text evidence="1">Belongs to the DEPDC7 family.</text>
</comment>
<dbReference type="OrthoDB" id="276323at2759"/>
<dbReference type="SUPFAM" id="SSF46785">
    <property type="entry name" value="Winged helix' DNA-binding domain"/>
    <property type="match status" value="1"/>
</dbReference>
<protein>
    <recommendedName>
        <fullName evidence="2">DEP domain-containing protein 7</fullName>
    </recommendedName>
</protein>
<dbReference type="Proteomes" id="UP000529728">
    <property type="component" value="Unassembled WGS sequence"/>
</dbReference>
<dbReference type="EMBL" id="VWZN01014371">
    <property type="protein sequence ID" value="NWR48933.1"/>
    <property type="molecule type" value="Genomic_DNA"/>
</dbReference>
<dbReference type="CDD" id="cd04446">
    <property type="entry name" value="DEP_DEPDC4"/>
    <property type="match status" value="1"/>
</dbReference>
<evidence type="ECO:0000256" key="1">
    <source>
        <dbReference type="ARBA" id="ARBA00037970"/>
    </source>
</evidence>
<dbReference type="PANTHER" id="PTHR16206">
    <property type="entry name" value="DEP DOMAIN-CONTAINING"/>
    <property type="match status" value="1"/>
</dbReference>
<dbReference type="PROSITE" id="PS50186">
    <property type="entry name" value="DEP"/>
    <property type="match status" value="1"/>
</dbReference>
<dbReference type="Gene3D" id="1.10.10.10">
    <property type="entry name" value="Winged helix-like DNA-binding domain superfamily/Winged helix DNA-binding domain"/>
    <property type="match status" value="1"/>
</dbReference>
<gene>
    <name evidence="4" type="primary">Depdc7_1</name>
    <name evidence="4" type="ORF">REGSAT_R01046</name>
</gene>
<evidence type="ECO:0000256" key="2">
    <source>
        <dbReference type="ARBA" id="ARBA00040225"/>
    </source>
</evidence>